<evidence type="ECO:0000256" key="1">
    <source>
        <dbReference type="ARBA" id="ARBA00010218"/>
    </source>
</evidence>
<comment type="caution">
    <text evidence="4">The sequence shown here is derived from an EMBL/GenBank/DDBJ whole genome shotgun (WGS) entry which is preliminary data.</text>
</comment>
<gene>
    <name evidence="4" type="ORF">Fmac_029124</name>
</gene>
<dbReference type="InterPro" id="IPR013883">
    <property type="entry name" value="TF_Iwr1_dom"/>
</dbReference>
<comment type="similarity">
    <text evidence="1">Belongs to the IWR1/SLC7A6OS family.</text>
</comment>
<name>A0ABD1L9H4_9FABA</name>
<dbReference type="PANTHER" id="PTHR31934">
    <property type="entry name" value="ALPHA/BETA-HYDROLASES SUPERFAMILY PROTEIN"/>
    <property type="match status" value="1"/>
</dbReference>
<evidence type="ECO:0000313" key="5">
    <source>
        <dbReference type="Proteomes" id="UP001603857"/>
    </source>
</evidence>
<dbReference type="Pfam" id="PF08574">
    <property type="entry name" value="Iwr1"/>
    <property type="match status" value="1"/>
</dbReference>
<proteinExistence type="inferred from homology"/>
<feature type="region of interest" description="Disordered" evidence="2">
    <location>
        <begin position="335"/>
        <end position="412"/>
    </location>
</feature>
<evidence type="ECO:0000313" key="4">
    <source>
        <dbReference type="EMBL" id="KAL2320155.1"/>
    </source>
</evidence>
<keyword evidence="5" id="KW-1185">Reference proteome</keyword>
<feature type="compositionally biased region" description="Acidic residues" evidence="2">
    <location>
        <begin position="335"/>
        <end position="351"/>
    </location>
</feature>
<dbReference type="EMBL" id="JBGMDY010000010">
    <property type="protein sequence ID" value="KAL2320155.1"/>
    <property type="molecule type" value="Genomic_DNA"/>
</dbReference>
<dbReference type="AlphaFoldDB" id="A0ABD1L9H4"/>
<protein>
    <recommendedName>
        <fullName evidence="3">Transcription factor Iwr1 domain-containing protein</fullName>
    </recommendedName>
</protein>
<reference evidence="4 5" key="1">
    <citation type="submission" date="2024-08" db="EMBL/GenBank/DDBJ databases">
        <title>Insights into the chromosomal genome structure of Flemingia macrophylla.</title>
        <authorList>
            <person name="Ding Y."/>
            <person name="Zhao Y."/>
            <person name="Bi W."/>
            <person name="Wu M."/>
            <person name="Zhao G."/>
            <person name="Gong Y."/>
            <person name="Li W."/>
            <person name="Zhang P."/>
        </authorList>
    </citation>
    <scope>NUCLEOTIDE SEQUENCE [LARGE SCALE GENOMIC DNA]</scope>
    <source>
        <strain evidence="4">DYQJB</strain>
        <tissue evidence="4">Leaf</tissue>
    </source>
</reference>
<sequence>MAESSSSEAPPKPVVVRVKRKPFQSPIDAFWLEINERPLKRPLLDFGNLSISDSAQKVEFHNKKVFVQHVDTISSSEVTYDIVQSFVDPGSSGASSSKSKIEERKNFFKRDNVSQFSLSSLPLSRLSAFAASQSYMYLFMLKKQDQLLFKAKQEKESLAKDVRFEQIWKSRKGNKGTANDKALQEICHLYDIVRVDNEEKNKEVQQERPKNLMGHGLCGENGLGQLDFSLFAGYFCHNHHLHHRHRENKVAMVHHMNIKMSSEDQQLLSSYLPLLREFIPNAATEVEADLIAHLVGYSKEENYVYDLYTVKDEMDINFDASSSSYPLVQVDEEEDYYDGPDDSEYESDDSNAENNPLNDYPDEISEEVEDSENEDSESDSEREHGDTNSESSDADREHHGFSKHDKDPLYDEDFDEYEGACTYDVEDVDDEDWRWYHR</sequence>
<feature type="domain" description="Transcription factor Iwr1" evidence="3">
    <location>
        <begin position="302"/>
        <end position="363"/>
    </location>
</feature>
<dbReference type="PANTHER" id="PTHR31934:SF2">
    <property type="entry name" value="RNA-DIRECTED DNA METHYLATION 4"/>
    <property type="match status" value="1"/>
</dbReference>
<evidence type="ECO:0000259" key="3">
    <source>
        <dbReference type="Pfam" id="PF08574"/>
    </source>
</evidence>
<accession>A0ABD1L9H4</accession>
<evidence type="ECO:0000256" key="2">
    <source>
        <dbReference type="SAM" id="MobiDB-lite"/>
    </source>
</evidence>
<dbReference type="Proteomes" id="UP001603857">
    <property type="component" value="Unassembled WGS sequence"/>
</dbReference>
<feature type="compositionally biased region" description="Acidic residues" evidence="2">
    <location>
        <begin position="360"/>
        <end position="378"/>
    </location>
</feature>
<organism evidence="4 5">
    <name type="scientific">Flemingia macrophylla</name>
    <dbReference type="NCBI Taxonomy" id="520843"/>
    <lineage>
        <taxon>Eukaryota</taxon>
        <taxon>Viridiplantae</taxon>
        <taxon>Streptophyta</taxon>
        <taxon>Embryophyta</taxon>
        <taxon>Tracheophyta</taxon>
        <taxon>Spermatophyta</taxon>
        <taxon>Magnoliopsida</taxon>
        <taxon>eudicotyledons</taxon>
        <taxon>Gunneridae</taxon>
        <taxon>Pentapetalae</taxon>
        <taxon>rosids</taxon>
        <taxon>fabids</taxon>
        <taxon>Fabales</taxon>
        <taxon>Fabaceae</taxon>
        <taxon>Papilionoideae</taxon>
        <taxon>50 kb inversion clade</taxon>
        <taxon>NPAAA clade</taxon>
        <taxon>indigoferoid/millettioid clade</taxon>
        <taxon>Phaseoleae</taxon>
        <taxon>Flemingia</taxon>
    </lineage>
</organism>
<feature type="compositionally biased region" description="Basic and acidic residues" evidence="2">
    <location>
        <begin position="379"/>
        <end position="409"/>
    </location>
</feature>